<protein>
    <recommendedName>
        <fullName evidence="4">Solute-binding protein family 3/N-terminal domain-containing protein</fullName>
    </recommendedName>
</protein>
<dbReference type="RefSeq" id="WP_035461031.1">
    <property type="nucleotide sequence ID" value="NZ_JBHLZN010000006.1"/>
</dbReference>
<comment type="caution">
    <text evidence="2">The sequence shown here is derived from an EMBL/GenBank/DDBJ whole genome shotgun (WGS) entry which is preliminary data.</text>
</comment>
<evidence type="ECO:0008006" key="4">
    <source>
        <dbReference type="Google" id="ProtNLM"/>
    </source>
</evidence>
<dbReference type="SUPFAM" id="SSF53850">
    <property type="entry name" value="Periplasmic binding protein-like II"/>
    <property type="match status" value="1"/>
</dbReference>
<proteinExistence type="predicted"/>
<reference evidence="2 3" key="1">
    <citation type="submission" date="2024-09" db="EMBL/GenBank/DDBJ databases">
        <authorList>
            <person name="Sun Q."/>
            <person name="Mori K."/>
        </authorList>
    </citation>
    <scope>NUCLEOTIDE SEQUENCE [LARGE SCALE GENOMIC DNA]</scope>
    <source>
        <strain evidence="2 3">ATCC 51285</strain>
    </source>
</reference>
<dbReference type="Proteomes" id="UP001589628">
    <property type="component" value="Unassembled WGS sequence"/>
</dbReference>
<organism evidence="2 3">
    <name type="scientific">Balneatrix alpica</name>
    <dbReference type="NCBI Taxonomy" id="75684"/>
    <lineage>
        <taxon>Bacteria</taxon>
        <taxon>Pseudomonadati</taxon>
        <taxon>Pseudomonadota</taxon>
        <taxon>Gammaproteobacteria</taxon>
        <taxon>Oceanospirillales</taxon>
        <taxon>Balneatrichaceae</taxon>
        <taxon>Balneatrix</taxon>
    </lineage>
</organism>
<dbReference type="EMBL" id="JBHLZN010000006">
    <property type="protein sequence ID" value="MFB9887847.1"/>
    <property type="molecule type" value="Genomic_DNA"/>
</dbReference>
<feature type="chain" id="PRO_5046044289" description="Solute-binding protein family 3/N-terminal domain-containing protein" evidence="1">
    <location>
        <begin position="27"/>
        <end position="303"/>
    </location>
</feature>
<keyword evidence="3" id="KW-1185">Reference proteome</keyword>
<keyword evidence="1" id="KW-0732">Signal</keyword>
<accession>A0ABV5ZEY9</accession>
<evidence type="ECO:0000313" key="2">
    <source>
        <dbReference type="EMBL" id="MFB9887847.1"/>
    </source>
</evidence>
<gene>
    <name evidence="2" type="ORF">ACFFLH_15640</name>
</gene>
<sequence length="303" mass="34520">MRQSLRSLLAGGLLLCSLLAPNWAMAAAQEVRIIPPQSQQDASHRYFQDLLQLSLDHSAASHGPAKVVLTDVVLQQGRAEKDVLHGDFIDVYWMGTSRERERDLRAIRIPLLKGLLGYRGLIIRSDRYLQFAQLNNAKAIQQLIACQGMHWPDSDILEANGYRVSRVARYESMFLMLSNGRCDYFPRGIHEGPAEVEAFNQQRVAGSASLMWFDQWLLYYPFPMYFFTSPGNEALAQRIEQGLNTLIDNGELTGFMQQHPISQHLFPLEQWQQRPIFPLHNPALPPDTQIGNSRYWLVPPGPH</sequence>
<name>A0ABV5ZEY9_9GAMM</name>
<evidence type="ECO:0000256" key="1">
    <source>
        <dbReference type="SAM" id="SignalP"/>
    </source>
</evidence>
<feature type="signal peptide" evidence="1">
    <location>
        <begin position="1"/>
        <end position="26"/>
    </location>
</feature>
<evidence type="ECO:0000313" key="3">
    <source>
        <dbReference type="Proteomes" id="UP001589628"/>
    </source>
</evidence>